<protein>
    <recommendedName>
        <fullName evidence="3">beta-N-acetylhexosaminidase</fullName>
        <ecNumber evidence="3">3.2.1.52</ecNumber>
    </recommendedName>
</protein>
<dbReference type="EC" id="3.2.1.52" evidence="3"/>
<evidence type="ECO:0000256" key="4">
    <source>
        <dbReference type="ARBA" id="ARBA00022801"/>
    </source>
</evidence>
<evidence type="ECO:0000259" key="8">
    <source>
        <dbReference type="Pfam" id="PF00933"/>
    </source>
</evidence>
<dbReference type="PROSITE" id="PS51257">
    <property type="entry name" value="PROKAR_LIPOPROTEIN"/>
    <property type="match status" value="1"/>
</dbReference>
<keyword evidence="7" id="KW-0732">Signal</keyword>
<dbReference type="InterPro" id="IPR017853">
    <property type="entry name" value="GH"/>
</dbReference>
<dbReference type="Gene3D" id="3.20.20.300">
    <property type="entry name" value="Glycoside hydrolase, family 3, N-terminal domain"/>
    <property type="match status" value="1"/>
</dbReference>
<evidence type="ECO:0000313" key="11">
    <source>
        <dbReference type="Proteomes" id="UP001267426"/>
    </source>
</evidence>
<dbReference type="InterPro" id="IPR050226">
    <property type="entry name" value="NagZ_Beta-hexosaminidase"/>
</dbReference>
<keyword evidence="4 10" id="KW-0378">Hydrolase</keyword>
<comment type="similarity">
    <text evidence="2">Belongs to the glycosyl hydrolase 3 family.</text>
</comment>
<dbReference type="PANTHER" id="PTHR30480:SF13">
    <property type="entry name" value="BETA-HEXOSAMINIDASE"/>
    <property type="match status" value="1"/>
</dbReference>
<keyword evidence="11" id="KW-1185">Reference proteome</keyword>
<evidence type="ECO:0000256" key="7">
    <source>
        <dbReference type="SAM" id="SignalP"/>
    </source>
</evidence>
<accession>A0ABU3BS44</accession>
<dbReference type="EMBL" id="JAVRHT010000021">
    <property type="protein sequence ID" value="MDT0632112.1"/>
    <property type="molecule type" value="Genomic_DNA"/>
</dbReference>
<name>A0ABU3BS44_9BACT</name>
<dbReference type="InterPro" id="IPR001764">
    <property type="entry name" value="Glyco_hydro_3_N"/>
</dbReference>
<evidence type="ECO:0000256" key="3">
    <source>
        <dbReference type="ARBA" id="ARBA00012663"/>
    </source>
</evidence>
<sequence>MRLALLLLVVGAAPLAVAGCASTQGETAPAPPPTTPAAPTPAAPPPAAAAPPPAAVPPAAPPVAPDAPAAAAPPAPLDTLLAEYAGFESPPAVPEAEAQAWADSVLARMTLREQVAQLFVVELGGARDPAGLAAEGVGGFHVSRRMPPREALAATNRLQRAARLPLLMTADFEWGVGTATSTFTSLPAAMAYGAAGSEELARLGGAVTALEARAMGINVVFAPVADVNNNPLNPIINTRSFGSDPAAVGRLAGAYVRGAQAHGVLATLKHFPGHGNTDTDTHVDFASIGGDWDDLSRTELAAFRGALAARPGVVMTTHLWARALDAEATPATFSRRALTDVLRDSLGFDGLITTDALNMGAIRKHYDAADRVVRPIEAGADLVLMSARPRSGIRDVVRAVERGEIPRAQVAASARRVLLAKARLGLHRQRLTDRARLDRMLTSVRGAAFARALSQASVTVVRPGPLPLRPAQRVALVQLGNFNAGDPMTRLERDLGAGVAVRVSRRGAGRREAARAASGADVAVVALHLKVKQGAPPRLTDAQRRAVEAVQATGTPVVVVVLGNPYAAALVPDAAGVVVAYDETLRTASAVADVLAGRRPATGRLPVEVPGL</sequence>
<feature type="region of interest" description="Disordered" evidence="6">
    <location>
        <begin position="23"/>
        <end position="71"/>
    </location>
</feature>
<dbReference type="SUPFAM" id="SSF51445">
    <property type="entry name" value="(Trans)glycosidases"/>
    <property type="match status" value="1"/>
</dbReference>
<comment type="catalytic activity">
    <reaction evidence="1">
        <text>Hydrolysis of terminal non-reducing N-acetyl-D-hexosamine residues in N-acetyl-beta-D-hexosaminides.</text>
        <dbReference type="EC" id="3.2.1.52"/>
    </reaction>
</comment>
<dbReference type="InterPro" id="IPR036881">
    <property type="entry name" value="Glyco_hydro_3_C_sf"/>
</dbReference>
<evidence type="ECO:0000256" key="5">
    <source>
        <dbReference type="ARBA" id="ARBA00023295"/>
    </source>
</evidence>
<feature type="chain" id="PRO_5046865277" description="beta-N-acetylhexosaminidase" evidence="7">
    <location>
        <begin position="19"/>
        <end position="612"/>
    </location>
</feature>
<evidence type="ECO:0000256" key="2">
    <source>
        <dbReference type="ARBA" id="ARBA00005336"/>
    </source>
</evidence>
<dbReference type="GO" id="GO:0016787">
    <property type="term" value="F:hydrolase activity"/>
    <property type="evidence" value="ECO:0007669"/>
    <property type="project" value="UniProtKB-KW"/>
</dbReference>
<keyword evidence="5" id="KW-0326">Glycosidase</keyword>
<reference evidence="10 11" key="1">
    <citation type="submission" date="2023-09" db="EMBL/GenBank/DDBJ databases">
        <authorList>
            <person name="Rey-Velasco X."/>
        </authorList>
    </citation>
    <scope>NUCLEOTIDE SEQUENCE [LARGE SCALE GENOMIC DNA]</scope>
    <source>
        <strain evidence="10 11">F394</strain>
    </source>
</reference>
<comment type="caution">
    <text evidence="10">The sequence shown here is derived from an EMBL/GenBank/DDBJ whole genome shotgun (WGS) entry which is preliminary data.</text>
</comment>
<evidence type="ECO:0000256" key="1">
    <source>
        <dbReference type="ARBA" id="ARBA00001231"/>
    </source>
</evidence>
<dbReference type="Pfam" id="PF00933">
    <property type="entry name" value="Glyco_hydro_3"/>
    <property type="match status" value="1"/>
</dbReference>
<dbReference type="PANTHER" id="PTHR30480">
    <property type="entry name" value="BETA-HEXOSAMINIDASE-RELATED"/>
    <property type="match status" value="1"/>
</dbReference>
<feature type="domain" description="Glycoside hydrolase family 3 N-terminal" evidence="8">
    <location>
        <begin position="110"/>
        <end position="418"/>
    </location>
</feature>
<feature type="domain" description="Glycoside hydrolase family 3 C-terminal" evidence="9">
    <location>
        <begin position="473"/>
        <end position="610"/>
    </location>
</feature>
<dbReference type="RefSeq" id="WP_311663724.1">
    <property type="nucleotide sequence ID" value="NZ_JAVRHT010000021.1"/>
</dbReference>
<dbReference type="Proteomes" id="UP001267426">
    <property type="component" value="Unassembled WGS sequence"/>
</dbReference>
<gene>
    <name evidence="10" type="ORF">RM540_10185</name>
</gene>
<evidence type="ECO:0000256" key="6">
    <source>
        <dbReference type="SAM" id="MobiDB-lite"/>
    </source>
</evidence>
<dbReference type="InterPro" id="IPR002772">
    <property type="entry name" value="Glyco_hydro_3_C"/>
</dbReference>
<feature type="compositionally biased region" description="Pro residues" evidence="6">
    <location>
        <begin position="29"/>
        <end position="71"/>
    </location>
</feature>
<dbReference type="InterPro" id="IPR036962">
    <property type="entry name" value="Glyco_hydro_3_N_sf"/>
</dbReference>
<dbReference type="Gene3D" id="3.40.50.1700">
    <property type="entry name" value="Glycoside hydrolase family 3 C-terminal domain"/>
    <property type="match status" value="1"/>
</dbReference>
<dbReference type="SUPFAM" id="SSF52279">
    <property type="entry name" value="Beta-D-glucan exohydrolase, C-terminal domain"/>
    <property type="match status" value="1"/>
</dbReference>
<evidence type="ECO:0000259" key="9">
    <source>
        <dbReference type="Pfam" id="PF01915"/>
    </source>
</evidence>
<evidence type="ECO:0000313" key="10">
    <source>
        <dbReference type="EMBL" id="MDT0632112.1"/>
    </source>
</evidence>
<proteinExistence type="inferred from homology"/>
<dbReference type="Pfam" id="PF01915">
    <property type="entry name" value="Glyco_hydro_3_C"/>
    <property type="match status" value="1"/>
</dbReference>
<feature type="signal peptide" evidence="7">
    <location>
        <begin position="1"/>
        <end position="18"/>
    </location>
</feature>
<organism evidence="10 11">
    <name type="scientific">Rubrivirga litoralis</name>
    <dbReference type="NCBI Taxonomy" id="3075598"/>
    <lineage>
        <taxon>Bacteria</taxon>
        <taxon>Pseudomonadati</taxon>
        <taxon>Rhodothermota</taxon>
        <taxon>Rhodothermia</taxon>
        <taxon>Rhodothermales</taxon>
        <taxon>Rubricoccaceae</taxon>
        <taxon>Rubrivirga</taxon>
    </lineage>
</organism>